<dbReference type="AlphaFoldDB" id="A0A7J6W0B1"/>
<feature type="region of interest" description="Disordered" evidence="1">
    <location>
        <begin position="1"/>
        <end position="20"/>
    </location>
</feature>
<evidence type="ECO:0000256" key="1">
    <source>
        <dbReference type="SAM" id="MobiDB-lite"/>
    </source>
</evidence>
<comment type="caution">
    <text evidence="2">The sequence shown here is derived from an EMBL/GenBank/DDBJ whole genome shotgun (WGS) entry which is preliminary data.</text>
</comment>
<sequence>MANTRSQSIHPRDASPHAVHEVQSNVVIDVVLPTRNVVVGMVIPTSKNGLVNHVGDASDASRPLRQLRKLKNQNNSLRRKLKRPRAGQPDDAISSTPSHPKAHSSIWNRLSGPGINFLPFTIPETSENNLDSGYQKDDDLTERNHEGHTKLPVHGRTRLNQPGVFILQMLLQRFNNGHHTHPNVHTGQTRHLVSNASDAIIKAKVLEAHAAAMRHNSAMRNTAYAASHALAASNESGATVDTQSVDVVDISNSFQGSG</sequence>
<feature type="region of interest" description="Disordered" evidence="1">
    <location>
        <begin position="127"/>
        <end position="156"/>
    </location>
</feature>
<feature type="compositionally biased region" description="Basic and acidic residues" evidence="1">
    <location>
        <begin position="134"/>
        <end position="149"/>
    </location>
</feature>
<gene>
    <name evidence="2" type="ORF">FRX31_019823</name>
</gene>
<feature type="region of interest" description="Disordered" evidence="1">
    <location>
        <begin position="71"/>
        <end position="107"/>
    </location>
</feature>
<evidence type="ECO:0000313" key="3">
    <source>
        <dbReference type="Proteomes" id="UP000554482"/>
    </source>
</evidence>
<evidence type="ECO:0000313" key="2">
    <source>
        <dbReference type="EMBL" id="KAF5190591.1"/>
    </source>
</evidence>
<feature type="compositionally biased region" description="Basic residues" evidence="1">
    <location>
        <begin position="71"/>
        <end position="85"/>
    </location>
</feature>
<accession>A0A7J6W0B1</accession>
<protein>
    <submittedName>
        <fullName evidence="2">Uncharacterized protein</fullName>
    </submittedName>
</protein>
<dbReference type="Proteomes" id="UP000554482">
    <property type="component" value="Unassembled WGS sequence"/>
</dbReference>
<name>A0A7J6W0B1_THATH</name>
<proteinExistence type="predicted"/>
<dbReference type="EMBL" id="JABWDY010023958">
    <property type="protein sequence ID" value="KAF5190591.1"/>
    <property type="molecule type" value="Genomic_DNA"/>
</dbReference>
<keyword evidence="3" id="KW-1185">Reference proteome</keyword>
<reference evidence="2 3" key="1">
    <citation type="submission" date="2020-06" db="EMBL/GenBank/DDBJ databases">
        <title>Transcriptomic and genomic resources for Thalictrum thalictroides and T. hernandezii: Facilitating candidate gene discovery in an emerging model plant lineage.</title>
        <authorList>
            <person name="Arias T."/>
            <person name="Riano-Pachon D.M."/>
            <person name="Di Stilio V.S."/>
        </authorList>
    </citation>
    <scope>NUCLEOTIDE SEQUENCE [LARGE SCALE GENOMIC DNA]</scope>
    <source>
        <strain evidence="3">cv. WT478/WT964</strain>
        <tissue evidence="2">Leaves</tissue>
    </source>
</reference>
<feature type="non-terminal residue" evidence="2">
    <location>
        <position position="1"/>
    </location>
</feature>
<organism evidence="2 3">
    <name type="scientific">Thalictrum thalictroides</name>
    <name type="common">Rue-anemone</name>
    <name type="synonym">Anemone thalictroides</name>
    <dbReference type="NCBI Taxonomy" id="46969"/>
    <lineage>
        <taxon>Eukaryota</taxon>
        <taxon>Viridiplantae</taxon>
        <taxon>Streptophyta</taxon>
        <taxon>Embryophyta</taxon>
        <taxon>Tracheophyta</taxon>
        <taxon>Spermatophyta</taxon>
        <taxon>Magnoliopsida</taxon>
        <taxon>Ranunculales</taxon>
        <taxon>Ranunculaceae</taxon>
        <taxon>Thalictroideae</taxon>
        <taxon>Thalictrum</taxon>
    </lineage>
</organism>
<feature type="compositionally biased region" description="Basic and acidic residues" evidence="1">
    <location>
        <begin position="10"/>
        <end position="20"/>
    </location>
</feature>